<protein>
    <submittedName>
        <fullName evidence="1">Uncharacterized protein</fullName>
    </submittedName>
</protein>
<dbReference type="EMBL" id="VSRR010000575">
    <property type="protein sequence ID" value="MPC17287.1"/>
    <property type="molecule type" value="Genomic_DNA"/>
</dbReference>
<accession>A0A5B7D7U2</accession>
<dbReference type="AlphaFoldDB" id="A0A5B7D7U2"/>
<name>A0A5B7D7U2_PORTR</name>
<gene>
    <name evidence="1" type="ORF">E2C01_010137</name>
</gene>
<evidence type="ECO:0000313" key="2">
    <source>
        <dbReference type="Proteomes" id="UP000324222"/>
    </source>
</evidence>
<organism evidence="1 2">
    <name type="scientific">Portunus trituberculatus</name>
    <name type="common">Swimming crab</name>
    <name type="synonym">Neptunus trituberculatus</name>
    <dbReference type="NCBI Taxonomy" id="210409"/>
    <lineage>
        <taxon>Eukaryota</taxon>
        <taxon>Metazoa</taxon>
        <taxon>Ecdysozoa</taxon>
        <taxon>Arthropoda</taxon>
        <taxon>Crustacea</taxon>
        <taxon>Multicrustacea</taxon>
        <taxon>Malacostraca</taxon>
        <taxon>Eumalacostraca</taxon>
        <taxon>Eucarida</taxon>
        <taxon>Decapoda</taxon>
        <taxon>Pleocyemata</taxon>
        <taxon>Brachyura</taxon>
        <taxon>Eubrachyura</taxon>
        <taxon>Portunoidea</taxon>
        <taxon>Portunidae</taxon>
        <taxon>Portuninae</taxon>
        <taxon>Portunus</taxon>
    </lineage>
</organism>
<proteinExistence type="predicted"/>
<dbReference type="Proteomes" id="UP000324222">
    <property type="component" value="Unassembled WGS sequence"/>
</dbReference>
<sequence length="61" mass="6698">MLETQDTTTALLLPCLQQLCSQLFLLQLTLDIILQGLNLPLSLYQPLQMAGLALLGSLGYH</sequence>
<comment type="caution">
    <text evidence="1">The sequence shown here is derived from an EMBL/GenBank/DDBJ whole genome shotgun (WGS) entry which is preliminary data.</text>
</comment>
<keyword evidence="2" id="KW-1185">Reference proteome</keyword>
<evidence type="ECO:0000313" key="1">
    <source>
        <dbReference type="EMBL" id="MPC17287.1"/>
    </source>
</evidence>
<reference evidence="1 2" key="1">
    <citation type="submission" date="2019-05" db="EMBL/GenBank/DDBJ databases">
        <title>Another draft genome of Portunus trituberculatus and its Hox gene families provides insights of decapod evolution.</title>
        <authorList>
            <person name="Jeong J.-H."/>
            <person name="Song I."/>
            <person name="Kim S."/>
            <person name="Choi T."/>
            <person name="Kim D."/>
            <person name="Ryu S."/>
            <person name="Kim W."/>
        </authorList>
    </citation>
    <scope>NUCLEOTIDE SEQUENCE [LARGE SCALE GENOMIC DNA]</scope>
    <source>
        <tissue evidence="1">Muscle</tissue>
    </source>
</reference>